<evidence type="ECO:0008006" key="3">
    <source>
        <dbReference type="Google" id="ProtNLM"/>
    </source>
</evidence>
<evidence type="ECO:0000313" key="2">
    <source>
        <dbReference type="Proteomes" id="UP001143543"/>
    </source>
</evidence>
<dbReference type="InterPro" id="IPR010982">
    <property type="entry name" value="Lambda_DNA-bd_dom_sf"/>
</dbReference>
<dbReference type="SUPFAM" id="SSF143100">
    <property type="entry name" value="TTHA1013/TTHA0281-like"/>
    <property type="match status" value="1"/>
</dbReference>
<comment type="caution">
    <text evidence="1">The sequence shown here is derived from an EMBL/GenBank/DDBJ whole genome shotgun (WGS) entry which is preliminary data.</text>
</comment>
<gene>
    <name evidence="1" type="ORF">Y10_10610</name>
</gene>
<accession>A0ABQ5MH22</accession>
<reference evidence="1" key="1">
    <citation type="submission" date="2022-07" db="EMBL/GenBank/DDBJ databases">
        <title>Taxonomy of Novel Oxalotrophic and Methylotrophic Bacteria.</title>
        <authorList>
            <person name="Sahin N."/>
            <person name="Tani A."/>
        </authorList>
    </citation>
    <scope>NUCLEOTIDE SEQUENCE</scope>
    <source>
        <strain evidence="1">Y10</strain>
    </source>
</reference>
<name>A0ABQ5MH22_9FLAO</name>
<proteinExistence type="predicted"/>
<dbReference type="Gene3D" id="3.30.160.250">
    <property type="match status" value="1"/>
</dbReference>
<dbReference type="EMBL" id="BRVO01000001">
    <property type="protein sequence ID" value="GLB48693.1"/>
    <property type="molecule type" value="Genomic_DNA"/>
</dbReference>
<sequence>MEKTIYVYVEKAEDGTYWGTSKNIPGVVSAFGNSLEELKSNFKTAFADYIEVATEEQEDWLAEVANCTNFVYELDLASFFKLVPEIKISAIAKKAGVNASLMRQYVTGKANASEERTKQIEQAIHELGKELLSVSF</sequence>
<dbReference type="Gene3D" id="1.10.260.40">
    <property type="entry name" value="lambda repressor-like DNA-binding domains"/>
    <property type="match status" value="1"/>
</dbReference>
<evidence type="ECO:0000313" key="1">
    <source>
        <dbReference type="EMBL" id="GLB48693.1"/>
    </source>
</evidence>
<dbReference type="InterPro" id="IPR035069">
    <property type="entry name" value="TTHA1013/TTHA0281-like"/>
</dbReference>
<dbReference type="RefSeq" id="WP_281764325.1">
    <property type="nucleotide sequence ID" value="NZ_BRVO01000001.1"/>
</dbReference>
<keyword evidence="2" id="KW-1185">Reference proteome</keyword>
<organism evidence="1 2">
    <name type="scientific">Neptunitalea lumnitzerae</name>
    <dbReference type="NCBI Taxonomy" id="2965509"/>
    <lineage>
        <taxon>Bacteria</taxon>
        <taxon>Pseudomonadati</taxon>
        <taxon>Bacteroidota</taxon>
        <taxon>Flavobacteriia</taxon>
        <taxon>Flavobacteriales</taxon>
        <taxon>Flavobacteriaceae</taxon>
        <taxon>Neptunitalea</taxon>
    </lineage>
</organism>
<dbReference type="Proteomes" id="UP001143543">
    <property type="component" value="Unassembled WGS sequence"/>
</dbReference>
<protein>
    <recommendedName>
        <fullName evidence="3">Type II toxin-antitoxin system HicB family antitoxin</fullName>
    </recommendedName>
</protein>